<keyword evidence="1" id="KW-0489">Methyltransferase</keyword>
<organism evidence="1 2">
    <name type="scientific">Alteripontixanthobacter maritimus</name>
    <dbReference type="NCBI Taxonomy" id="2161824"/>
    <lineage>
        <taxon>Bacteria</taxon>
        <taxon>Pseudomonadati</taxon>
        <taxon>Pseudomonadota</taxon>
        <taxon>Alphaproteobacteria</taxon>
        <taxon>Sphingomonadales</taxon>
        <taxon>Erythrobacteraceae</taxon>
        <taxon>Alteripontixanthobacter</taxon>
    </lineage>
</organism>
<evidence type="ECO:0000313" key="2">
    <source>
        <dbReference type="Proteomes" id="UP000253727"/>
    </source>
</evidence>
<name>A0A369Q8F6_9SPHN</name>
<dbReference type="Pfam" id="PF01135">
    <property type="entry name" value="PCMT"/>
    <property type="match status" value="1"/>
</dbReference>
<evidence type="ECO:0000313" key="1">
    <source>
        <dbReference type="EMBL" id="RDC61171.1"/>
    </source>
</evidence>
<dbReference type="GO" id="GO:0004719">
    <property type="term" value="F:protein-L-isoaspartate (D-aspartate) O-methyltransferase activity"/>
    <property type="evidence" value="ECO:0007669"/>
    <property type="project" value="UniProtKB-EC"/>
</dbReference>
<dbReference type="EMBL" id="QBKA01000002">
    <property type="protein sequence ID" value="RDC61171.1"/>
    <property type="molecule type" value="Genomic_DNA"/>
</dbReference>
<dbReference type="GO" id="GO:0032259">
    <property type="term" value="P:methylation"/>
    <property type="evidence" value="ECO:0007669"/>
    <property type="project" value="UniProtKB-KW"/>
</dbReference>
<dbReference type="EC" id="2.1.1.77" evidence="1"/>
<gene>
    <name evidence="1" type="ORF">HME9302_02390</name>
</gene>
<protein>
    <submittedName>
        <fullName evidence="1">Protein-L-isoaspartate(D-aspartate) O-methyltransferase</fullName>
        <ecNumber evidence="1">2.1.1.77</ecNumber>
    </submittedName>
</protein>
<accession>A0A369Q8F6</accession>
<dbReference type="SUPFAM" id="SSF53335">
    <property type="entry name" value="S-adenosyl-L-methionine-dependent methyltransferases"/>
    <property type="match status" value="1"/>
</dbReference>
<sequence>MRPFNPTSAETLDPPHTARRAMIDSQLRPSGINDLSTLERLAAVPREDYVPPEMRAFAYTDRAVSLGDGRNIAPPLFYGALLQEAKPRQADRVLVLDGGSGYLAALVQPLAGTVEVLNIDEAAKKSGKSGDYTLLLIDGAVEEFPTHLAKRLADDARVVTGVVTNGVTRLASGRKVGKSVALVELAEMGIPRLTAFDTVKAWAF</sequence>
<dbReference type="Gene3D" id="3.40.50.150">
    <property type="entry name" value="Vaccinia Virus protein VP39"/>
    <property type="match status" value="1"/>
</dbReference>
<comment type="caution">
    <text evidence="1">The sequence shown here is derived from an EMBL/GenBank/DDBJ whole genome shotgun (WGS) entry which is preliminary data.</text>
</comment>
<dbReference type="RefSeq" id="WP_230079993.1">
    <property type="nucleotide sequence ID" value="NZ_QBKA01000002.1"/>
</dbReference>
<reference evidence="1 2" key="1">
    <citation type="submission" date="2018-04" db="EMBL/GenBank/DDBJ databases">
        <title>Altererythrobacter sp. HME9302 genome sequencing and assembly.</title>
        <authorList>
            <person name="Kang H."/>
            <person name="Kim H."/>
            <person name="Joh K."/>
        </authorList>
    </citation>
    <scope>NUCLEOTIDE SEQUENCE [LARGE SCALE GENOMIC DNA]</scope>
    <source>
        <strain evidence="1 2">HME9302</strain>
    </source>
</reference>
<keyword evidence="1" id="KW-0808">Transferase</keyword>
<keyword evidence="2" id="KW-1185">Reference proteome</keyword>
<dbReference type="InterPro" id="IPR029063">
    <property type="entry name" value="SAM-dependent_MTases_sf"/>
</dbReference>
<proteinExistence type="predicted"/>
<dbReference type="Proteomes" id="UP000253727">
    <property type="component" value="Unassembled WGS sequence"/>
</dbReference>
<dbReference type="AlphaFoldDB" id="A0A369Q8F6"/>